<dbReference type="EMBL" id="JAEEGC010000114">
    <property type="protein sequence ID" value="MBV7275186.1"/>
    <property type="molecule type" value="Genomic_DNA"/>
</dbReference>
<dbReference type="PANTHER" id="PTHR43228:SF1">
    <property type="entry name" value="TWO-COMPONENT RESPONSE REGULATOR ARR22"/>
    <property type="match status" value="1"/>
</dbReference>
<proteinExistence type="predicted"/>
<dbReference type="InterPro" id="IPR001789">
    <property type="entry name" value="Sig_transdc_resp-reg_receiver"/>
</dbReference>
<dbReference type="SMART" id="SM00448">
    <property type="entry name" value="REC"/>
    <property type="match status" value="1"/>
</dbReference>
<accession>A0A949TX73</accession>
<dbReference type="PROSITE" id="PS50110">
    <property type="entry name" value="RESPONSE_REGULATORY"/>
    <property type="match status" value="1"/>
</dbReference>
<dbReference type="GO" id="GO:0000160">
    <property type="term" value="P:phosphorelay signal transduction system"/>
    <property type="evidence" value="ECO:0007669"/>
    <property type="project" value="InterPro"/>
</dbReference>
<keyword evidence="4" id="KW-1185">Reference proteome</keyword>
<evidence type="ECO:0000256" key="1">
    <source>
        <dbReference type="PROSITE-ProRule" id="PRU00169"/>
    </source>
</evidence>
<dbReference type="RefSeq" id="WP_218322242.1">
    <property type="nucleotide sequence ID" value="NZ_JAEEGC010000114.1"/>
</dbReference>
<keyword evidence="1" id="KW-0597">Phosphoprotein</keyword>
<protein>
    <submittedName>
        <fullName evidence="3">Response regulator</fullName>
    </submittedName>
</protein>
<evidence type="ECO:0000313" key="4">
    <source>
        <dbReference type="Proteomes" id="UP000694308"/>
    </source>
</evidence>
<sequence length="117" mass="13406">MKTVLVVDDSRFMRASLKNLLRKNGYEVVAEAENGEMAVEEYFKYKPDIVTMDITMPVMTGIEALRLIKAQDVQAKIVMVSSEAQKHYIKKAMISGAEYFIIKPFNEEVVMKILNRI</sequence>
<dbReference type="PANTHER" id="PTHR43228">
    <property type="entry name" value="TWO-COMPONENT RESPONSE REGULATOR"/>
    <property type="match status" value="1"/>
</dbReference>
<gene>
    <name evidence="3" type="ORF">I6U48_19995</name>
</gene>
<evidence type="ECO:0000313" key="3">
    <source>
        <dbReference type="EMBL" id="MBV7275186.1"/>
    </source>
</evidence>
<feature type="domain" description="Response regulatory" evidence="2">
    <location>
        <begin position="3"/>
        <end position="117"/>
    </location>
</feature>
<dbReference type="Pfam" id="PF00072">
    <property type="entry name" value="Response_reg"/>
    <property type="match status" value="1"/>
</dbReference>
<dbReference type="AlphaFoldDB" id="A0A949TX73"/>
<name>A0A949TX73_9CLOT</name>
<organism evidence="3 4">
    <name type="scientific">Clostridium thailandense</name>
    <dbReference type="NCBI Taxonomy" id="2794346"/>
    <lineage>
        <taxon>Bacteria</taxon>
        <taxon>Bacillati</taxon>
        <taxon>Bacillota</taxon>
        <taxon>Clostridia</taxon>
        <taxon>Eubacteriales</taxon>
        <taxon>Clostridiaceae</taxon>
        <taxon>Clostridium</taxon>
    </lineage>
</organism>
<comment type="caution">
    <text evidence="3">The sequence shown here is derived from an EMBL/GenBank/DDBJ whole genome shotgun (WGS) entry which is preliminary data.</text>
</comment>
<evidence type="ECO:0000259" key="2">
    <source>
        <dbReference type="PROSITE" id="PS50110"/>
    </source>
</evidence>
<dbReference type="Proteomes" id="UP000694308">
    <property type="component" value="Unassembled WGS sequence"/>
</dbReference>
<feature type="modified residue" description="4-aspartylphosphate" evidence="1">
    <location>
        <position position="53"/>
    </location>
</feature>
<dbReference type="InterPro" id="IPR052048">
    <property type="entry name" value="ST_Response_Regulator"/>
</dbReference>
<reference evidence="3" key="1">
    <citation type="submission" date="2020-12" db="EMBL/GenBank/DDBJ databases">
        <title>Clostridium thailandense sp. nov., a novel acetogenic bacterium isolated from peat land soil in Thailand.</title>
        <authorList>
            <person name="Chaikitkaew S."/>
            <person name="Birkeland N.K."/>
        </authorList>
    </citation>
    <scope>NUCLEOTIDE SEQUENCE</scope>
    <source>
        <strain evidence="3">PL3</strain>
    </source>
</reference>